<dbReference type="OrthoDB" id="980856at2"/>
<protein>
    <recommendedName>
        <fullName evidence="2">Globin domain-containing protein</fullName>
    </recommendedName>
</protein>
<evidence type="ECO:0000313" key="3">
    <source>
        <dbReference type="EMBL" id="TDT44069.1"/>
    </source>
</evidence>
<keyword evidence="4" id="KW-1185">Reference proteome</keyword>
<dbReference type="AlphaFoldDB" id="A0A4R7K399"/>
<feature type="domain" description="Globin" evidence="2">
    <location>
        <begin position="42"/>
        <end position="126"/>
    </location>
</feature>
<sequence>MNDRVPRETTDRAFQSYGRCCNDEAFFEDFYNIFMSKSGEIRAMFTSTDMAEQRRLVRAGLMWLIMYARGSQGAKIDYLARTHDRSNMDVDPAWYTVWVDALMETLARHDPEFDRSLEMAWRETLKPGIEAMKQSYETVQ</sequence>
<keyword evidence="1" id="KW-0349">Heme</keyword>
<dbReference type="InterPro" id="IPR044399">
    <property type="entry name" value="Mb-like_M"/>
</dbReference>
<keyword evidence="1" id="KW-0408">Iron</keyword>
<evidence type="ECO:0000256" key="1">
    <source>
        <dbReference type="RuleBase" id="RU000356"/>
    </source>
</evidence>
<dbReference type="Gene3D" id="1.10.490.10">
    <property type="entry name" value="Globins"/>
    <property type="match status" value="1"/>
</dbReference>
<dbReference type="GO" id="GO:0005344">
    <property type="term" value="F:oxygen carrier activity"/>
    <property type="evidence" value="ECO:0007669"/>
    <property type="project" value="UniProtKB-KW"/>
</dbReference>
<keyword evidence="1" id="KW-0479">Metal-binding</keyword>
<dbReference type="InterPro" id="IPR000971">
    <property type="entry name" value="Globin"/>
</dbReference>
<gene>
    <name evidence="3" type="ORF">DES49_0168</name>
</gene>
<dbReference type="CDD" id="cd01040">
    <property type="entry name" value="Mb-like"/>
    <property type="match status" value="1"/>
</dbReference>
<dbReference type="Proteomes" id="UP000295830">
    <property type="component" value="Unassembled WGS sequence"/>
</dbReference>
<keyword evidence="1" id="KW-0813">Transport</keyword>
<dbReference type="EMBL" id="SOAX01000001">
    <property type="protein sequence ID" value="TDT44069.1"/>
    <property type="molecule type" value="Genomic_DNA"/>
</dbReference>
<evidence type="ECO:0000259" key="2">
    <source>
        <dbReference type="Pfam" id="PF00042"/>
    </source>
</evidence>
<dbReference type="GO" id="GO:0020037">
    <property type="term" value="F:heme binding"/>
    <property type="evidence" value="ECO:0007669"/>
    <property type="project" value="InterPro"/>
</dbReference>
<dbReference type="GO" id="GO:0019825">
    <property type="term" value="F:oxygen binding"/>
    <property type="evidence" value="ECO:0007669"/>
    <property type="project" value="InterPro"/>
</dbReference>
<dbReference type="InterPro" id="IPR009050">
    <property type="entry name" value="Globin-like_sf"/>
</dbReference>
<dbReference type="RefSeq" id="WP_133734496.1">
    <property type="nucleotide sequence ID" value="NZ_SOAX01000001.1"/>
</dbReference>
<reference evidence="3 4" key="1">
    <citation type="submission" date="2019-03" db="EMBL/GenBank/DDBJ databases">
        <title>Genomic Encyclopedia of Type Strains, Phase IV (KMG-IV): sequencing the most valuable type-strain genomes for metagenomic binning, comparative biology and taxonomic classification.</title>
        <authorList>
            <person name="Goeker M."/>
        </authorList>
    </citation>
    <scope>NUCLEOTIDE SEQUENCE [LARGE SCALE GENOMIC DNA]</scope>
    <source>
        <strain evidence="3 4">DSM 15505</strain>
    </source>
</reference>
<accession>A0A4R7K399</accession>
<comment type="similarity">
    <text evidence="1">Belongs to the globin family.</text>
</comment>
<dbReference type="InterPro" id="IPR012292">
    <property type="entry name" value="Globin/Proto"/>
</dbReference>
<proteinExistence type="inferred from homology"/>
<comment type="caution">
    <text evidence="3">The sequence shown here is derived from an EMBL/GenBank/DDBJ whole genome shotgun (WGS) entry which is preliminary data.</text>
</comment>
<evidence type="ECO:0000313" key="4">
    <source>
        <dbReference type="Proteomes" id="UP000295830"/>
    </source>
</evidence>
<keyword evidence="1" id="KW-0561">Oxygen transport</keyword>
<dbReference type="SUPFAM" id="SSF46458">
    <property type="entry name" value="Globin-like"/>
    <property type="match status" value="1"/>
</dbReference>
<organism evidence="3 4">
    <name type="scientific">Halospina denitrificans</name>
    <dbReference type="NCBI Taxonomy" id="332522"/>
    <lineage>
        <taxon>Bacteria</taxon>
        <taxon>Pseudomonadati</taxon>
        <taxon>Pseudomonadota</taxon>
        <taxon>Gammaproteobacteria</taxon>
        <taxon>Halospina</taxon>
    </lineage>
</organism>
<name>A0A4R7K399_9GAMM</name>
<dbReference type="Pfam" id="PF00042">
    <property type="entry name" value="Globin"/>
    <property type="match status" value="1"/>
</dbReference>